<evidence type="ECO:0000259" key="2">
    <source>
        <dbReference type="Pfam" id="PF06742"/>
    </source>
</evidence>
<dbReference type="PANTHER" id="PTHR36509:SF2">
    <property type="entry name" value="BLL3101 PROTEIN"/>
    <property type="match status" value="1"/>
</dbReference>
<dbReference type="Pfam" id="PF06742">
    <property type="entry name" value="DUF1214"/>
    <property type="match status" value="1"/>
</dbReference>
<dbReference type="Proteomes" id="UP000282323">
    <property type="component" value="Unassembled WGS sequence"/>
</dbReference>
<dbReference type="Pfam" id="PF06863">
    <property type="entry name" value="DUF1254"/>
    <property type="match status" value="1"/>
</dbReference>
<gene>
    <name evidence="4" type="ORF">EA473_15705</name>
</gene>
<dbReference type="InterPro" id="IPR010621">
    <property type="entry name" value="DUF1214"/>
</dbReference>
<comment type="caution">
    <text evidence="4">The sequence shown here is derived from an EMBL/GenBank/DDBJ whole genome shotgun (WGS) entry which is preliminary data.</text>
</comment>
<protein>
    <submittedName>
        <fullName evidence="4">DUF1214 domain-containing protein</fullName>
    </submittedName>
</protein>
<dbReference type="OrthoDB" id="181739at2157"/>
<reference evidence="4 5" key="1">
    <citation type="submission" date="2018-10" db="EMBL/GenBank/DDBJ databases">
        <title>Natrarchaeobius chitinivorans gen. nov., sp. nov., and Natrarchaeobius haloalkaliphilus sp. nov., alkaliphilic, chitin-utilizing haloarchaea from hypersaline alkaline lakes.</title>
        <authorList>
            <person name="Sorokin D.Y."/>
            <person name="Elcheninov A.G."/>
            <person name="Kostrikina N.A."/>
            <person name="Bale N.J."/>
            <person name="Sinninghe Damste J.S."/>
            <person name="Khijniak T.V."/>
            <person name="Kublanov I.V."/>
            <person name="Toshchakov S.V."/>
        </authorList>
    </citation>
    <scope>NUCLEOTIDE SEQUENCE [LARGE SCALE GENOMIC DNA]</scope>
    <source>
        <strain evidence="4 5">AArcht4T</strain>
    </source>
</reference>
<feature type="region of interest" description="Disordered" evidence="1">
    <location>
        <begin position="1"/>
        <end position="34"/>
    </location>
</feature>
<feature type="domain" description="DUF1254" evidence="3">
    <location>
        <begin position="60"/>
        <end position="169"/>
    </location>
</feature>
<accession>A0A3N6LRW5</accession>
<evidence type="ECO:0000313" key="4">
    <source>
        <dbReference type="EMBL" id="RQG92563.1"/>
    </source>
</evidence>
<dbReference type="EMBL" id="REGA01000015">
    <property type="protein sequence ID" value="RQG92563.1"/>
    <property type="molecule type" value="Genomic_DNA"/>
</dbReference>
<dbReference type="Gene3D" id="2.60.120.600">
    <property type="entry name" value="Domain of unknown function DUF1214, C-terminal domain"/>
    <property type="match status" value="1"/>
</dbReference>
<evidence type="ECO:0000256" key="1">
    <source>
        <dbReference type="SAM" id="MobiDB-lite"/>
    </source>
</evidence>
<dbReference type="InterPro" id="IPR037049">
    <property type="entry name" value="DUF1214_C_sf"/>
</dbReference>
<sequence>MLAMGVGSVTASQTPSEANTQGAENETSADDETVPVTWENFPRSEIHLIMENIVEQGGFGELHHFRTVVEPDVRFLALPNRDTFYSSGVFDLTEPVTVTKPDVGDRHQSMVVLDEDAYVKETHHDPGEYTLTQDEIGTRYTWVMIRTFVDPTDPDDVETVHGLQDELAVSQDSAGTFEVPNWDRQAHDELFAALVTLMKTMDDFGGGIGDVDEVDPVEYLLVSVTPSGVPQPDTIYMPEVPDQNDGDTPHTLTVDDVPVDGFWSVTVYNRDGFLEANEYDAYSFNNVTAEPDDDGSITIHFGGDPDQPNYLYTPEDWFYLVRLYGPREEILDGSYQFPEAEPLE</sequence>
<feature type="domain" description="DUF1214" evidence="2">
    <location>
        <begin position="244"/>
        <end position="327"/>
    </location>
</feature>
<dbReference type="AlphaFoldDB" id="A0A3N6LRW5"/>
<dbReference type="SUPFAM" id="SSF160935">
    <property type="entry name" value="VPA0735-like"/>
    <property type="match status" value="1"/>
</dbReference>
<proteinExistence type="predicted"/>
<name>A0A3N6LRW5_NATCH</name>
<organism evidence="4 5">
    <name type="scientific">Natrarchaeobius chitinivorans</name>
    <dbReference type="NCBI Taxonomy" id="1679083"/>
    <lineage>
        <taxon>Archaea</taxon>
        <taxon>Methanobacteriati</taxon>
        <taxon>Methanobacteriota</taxon>
        <taxon>Stenosarchaea group</taxon>
        <taxon>Halobacteria</taxon>
        <taxon>Halobacteriales</taxon>
        <taxon>Natrialbaceae</taxon>
        <taxon>Natrarchaeobius</taxon>
    </lineage>
</organism>
<evidence type="ECO:0000313" key="5">
    <source>
        <dbReference type="Proteomes" id="UP000282323"/>
    </source>
</evidence>
<evidence type="ECO:0000259" key="3">
    <source>
        <dbReference type="Pfam" id="PF06863"/>
    </source>
</evidence>
<dbReference type="InterPro" id="IPR010679">
    <property type="entry name" value="DUF1254"/>
</dbReference>
<dbReference type="PANTHER" id="PTHR36509">
    <property type="entry name" value="BLL3101 PROTEIN"/>
    <property type="match status" value="1"/>
</dbReference>
<keyword evidence="5" id="KW-1185">Reference proteome</keyword>
<feature type="compositionally biased region" description="Polar residues" evidence="1">
    <location>
        <begin position="9"/>
        <end position="26"/>
    </location>
</feature>